<dbReference type="EMBL" id="JAANBB010000217">
    <property type="protein sequence ID" value="KAF7546340.1"/>
    <property type="molecule type" value="Genomic_DNA"/>
</dbReference>
<protein>
    <submittedName>
        <fullName evidence="2">Uncharacterized protein</fullName>
    </submittedName>
</protein>
<reference evidence="2" key="1">
    <citation type="submission" date="2020-03" db="EMBL/GenBank/DDBJ databases">
        <title>Draft Genome Sequence of Cylindrodendrum hubeiense.</title>
        <authorList>
            <person name="Buettner E."/>
            <person name="Kellner H."/>
        </authorList>
    </citation>
    <scope>NUCLEOTIDE SEQUENCE</scope>
    <source>
        <strain evidence="2">IHI 201604</strain>
    </source>
</reference>
<feature type="compositionally biased region" description="Basic and acidic residues" evidence="1">
    <location>
        <begin position="1"/>
        <end position="15"/>
    </location>
</feature>
<organism evidence="2 3">
    <name type="scientific">Cylindrodendrum hubeiense</name>
    <dbReference type="NCBI Taxonomy" id="595255"/>
    <lineage>
        <taxon>Eukaryota</taxon>
        <taxon>Fungi</taxon>
        <taxon>Dikarya</taxon>
        <taxon>Ascomycota</taxon>
        <taxon>Pezizomycotina</taxon>
        <taxon>Sordariomycetes</taxon>
        <taxon>Hypocreomycetidae</taxon>
        <taxon>Hypocreales</taxon>
        <taxon>Nectriaceae</taxon>
        <taxon>Cylindrodendrum</taxon>
    </lineage>
</organism>
<dbReference type="AlphaFoldDB" id="A0A9P5LE92"/>
<evidence type="ECO:0000313" key="2">
    <source>
        <dbReference type="EMBL" id="KAF7546340.1"/>
    </source>
</evidence>
<comment type="caution">
    <text evidence="2">The sequence shown here is derived from an EMBL/GenBank/DDBJ whole genome shotgun (WGS) entry which is preliminary data.</text>
</comment>
<keyword evidence="3" id="KW-1185">Reference proteome</keyword>
<dbReference type="Proteomes" id="UP000722485">
    <property type="component" value="Unassembled WGS sequence"/>
</dbReference>
<evidence type="ECO:0000256" key="1">
    <source>
        <dbReference type="SAM" id="MobiDB-lite"/>
    </source>
</evidence>
<gene>
    <name evidence="2" type="ORF">G7Z17_g8517</name>
</gene>
<feature type="region of interest" description="Disordered" evidence="1">
    <location>
        <begin position="81"/>
        <end position="110"/>
    </location>
</feature>
<name>A0A9P5LE92_9HYPO</name>
<accession>A0A9P5LE92</accession>
<evidence type="ECO:0000313" key="3">
    <source>
        <dbReference type="Proteomes" id="UP000722485"/>
    </source>
</evidence>
<proteinExistence type="predicted"/>
<sequence length="144" mass="15411">MEGRYRTSSSPERRSSRWMSSESSDRVPPGEEPPTGHPGHAHVAVSSTHDVHKAPLARSALRAARPLGQLTESQLQLFAPGAIPVRDTGGPGRRAGSGLALGSLPPNHSEPWIQVRSTDYWQTDSSGVPEVQRPAGLRALAHSD</sequence>
<feature type="region of interest" description="Disordered" evidence="1">
    <location>
        <begin position="1"/>
        <end position="56"/>
    </location>
</feature>
<feature type="region of interest" description="Disordered" evidence="1">
    <location>
        <begin position="124"/>
        <end position="144"/>
    </location>
</feature>